<gene>
    <name evidence="4" type="ORF">GCM10007924_09710</name>
</gene>
<dbReference type="InterPro" id="IPR036291">
    <property type="entry name" value="NAD(P)-bd_dom_sf"/>
</dbReference>
<comment type="similarity">
    <text evidence="2">Belongs to the NAD(P)-dependent epimerase/dehydratase family.</text>
</comment>
<keyword evidence="5" id="KW-1185">Reference proteome</keyword>
<dbReference type="Gene3D" id="3.90.25.10">
    <property type="entry name" value="UDP-galactose 4-epimerase, domain 1"/>
    <property type="match status" value="1"/>
</dbReference>
<protein>
    <submittedName>
        <fullName evidence="4">NAD-dependent dehydratase</fullName>
    </submittedName>
</protein>
<reference evidence="4" key="1">
    <citation type="journal article" date="2014" name="Int. J. Syst. Evol. Microbiol.">
        <title>Complete genome of a new Firmicutes species belonging to the dominant human colonic microbiota ('Ruminococcus bicirculans') reveals two chromosomes and a selective capacity to utilize plant glucans.</title>
        <authorList>
            <consortium name="NISC Comparative Sequencing Program"/>
            <person name="Wegmann U."/>
            <person name="Louis P."/>
            <person name="Goesmann A."/>
            <person name="Henrissat B."/>
            <person name="Duncan S.H."/>
            <person name="Flint H.J."/>
        </authorList>
    </citation>
    <scope>NUCLEOTIDE SEQUENCE</scope>
    <source>
        <strain evidence="4">NBRC 103408</strain>
    </source>
</reference>
<dbReference type="InterPro" id="IPR001509">
    <property type="entry name" value="Epimerase_deHydtase"/>
</dbReference>
<sequence>MSCVLILGGDGYLGWPTAMHLSEHGHDVVVVDNYMRRNLSREENSEPLFDVPNLHRRAQLWEEKSGKSIQVRIGDLCDWDFLASVFEDFKPDSIIHYAEQPSAPYSMKDRKTASLTFNNNLVATFNVIQAMHEYTPDSHLIKLGTMGEYGTPNIDIEEGWLEVEHKGRKDKFLFPRQAGSLYHTTKVLDTDLLWFYVRTWGLRVTDLMQGPVYGLETYENAGHDDLFPFLNYDELFGTVINRFMVQAVAGYPLTVYGKGGQTRGYLNIKDTLQCLRLSVESPADPGQLRIFNQVVETFTVNDIAAKVKASGDRLGLDVSIKSLPNPRKEMEEHYYNPTHTGLLELGLEPHYLTDETMDEMMQLIIRYKDRIKTDCIFRDVKWKK</sequence>
<dbReference type="Pfam" id="PF01370">
    <property type="entry name" value="Epimerase"/>
    <property type="match status" value="1"/>
</dbReference>
<evidence type="ECO:0000256" key="1">
    <source>
        <dbReference type="ARBA" id="ARBA00005125"/>
    </source>
</evidence>
<accession>A0ABQ5U257</accession>
<name>A0ABQ5U257_9PROT</name>
<evidence type="ECO:0000256" key="2">
    <source>
        <dbReference type="ARBA" id="ARBA00007637"/>
    </source>
</evidence>
<proteinExistence type="inferred from homology"/>
<comment type="caution">
    <text evidence="4">The sequence shown here is derived from an EMBL/GenBank/DDBJ whole genome shotgun (WGS) entry which is preliminary data.</text>
</comment>
<dbReference type="RefSeq" id="WP_169559723.1">
    <property type="nucleotide sequence ID" value="NZ_BSNF01000001.1"/>
</dbReference>
<evidence type="ECO:0000313" key="5">
    <source>
        <dbReference type="Proteomes" id="UP001161409"/>
    </source>
</evidence>
<organism evidence="4 5">
    <name type="scientific">Sneathiella chinensis</name>
    <dbReference type="NCBI Taxonomy" id="349750"/>
    <lineage>
        <taxon>Bacteria</taxon>
        <taxon>Pseudomonadati</taxon>
        <taxon>Pseudomonadota</taxon>
        <taxon>Alphaproteobacteria</taxon>
        <taxon>Sneathiellales</taxon>
        <taxon>Sneathiellaceae</taxon>
        <taxon>Sneathiella</taxon>
    </lineage>
</organism>
<evidence type="ECO:0000313" key="4">
    <source>
        <dbReference type="EMBL" id="GLQ05750.1"/>
    </source>
</evidence>
<dbReference type="EMBL" id="BSNF01000001">
    <property type="protein sequence ID" value="GLQ05750.1"/>
    <property type="molecule type" value="Genomic_DNA"/>
</dbReference>
<comment type="pathway">
    <text evidence="1">Bacterial outer membrane biogenesis; LPS O-antigen biosynthesis.</text>
</comment>
<dbReference type="PANTHER" id="PTHR43000">
    <property type="entry name" value="DTDP-D-GLUCOSE 4,6-DEHYDRATASE-RELATED"/>
    <property type="match status" value="1"/>
</dbReference>
<feature type="domain" description="NAD-dependent epimerase/dehydratase" evidence="3">
    <location>
        <begin position="4"/>
        <end position="292"/>
    </location>
</feature>
<reference evidence="4" key="2">
    <citation type="submission" date="2023-01" db="EMBL/GenBank/DDBJ databases">
        <title>Draft genome sequence of Sneathiella chinensis strain NBRC 103408.</title>
        <authorList>
            <person name="Sun Q."/>
            <person name="Mori K."/>
        </authorList>
    </citation>
    <scope>NUCLEOTIDE SEQUENCE</scope>
    <source>
        <strain evidence="4">NBRC 103408</strain>
    </source>
</reference>
<dbReference type="SUPFAM" id="SSF51735">
    <property type="entry name" value="NAD(P)-binding Rossmann-fold domains"/>
    <property type="match status" value="1"/>
</dbReference>
<evidence type="ECO:0000259" key="3">
    <source>
        <dbReference type="Pfam" id="PF01370"/>
    </source>
</evidence>
<dbReference type="Gene3D" id="3.40.50.720">
    <property type="entry name" value="NAD(P)-binding Rossmann-like Domain"/>
    <property type="match status" value="1"/>
</dbReference>
<dbReference type="Proteomes" id="UP001161409">
    <property type="component" value="Unassembled WGS sequence"/>
</dbReference>